<dbReference type="PROSITE" id="PS50914">
    <property type="entry name" value="BON"/>
    <property type="match status" value="1"/>
</dbReference>
<dbReference type="PANTHER" id="PTHR34606">
    <property type="entry name" value="BON DOMAIN-CONTAINING PROTEIN"/>
    <property type="match status" value="1"/>
</dbReference>
<dbReference type="STRING" id="1903179.BI347_04915"/>
<evidence type="ECO:0000256" key="1">
    <source>
        <dbReference type="SAM" id="SignalP"/>
    </source>
</evidence>
<proteinExistence type="predicted"/>
<name>A0A1S1X658_9NEIS</name>
<dbReference type="InterPro" id="IPR051686">
    <property type="entry name" value="Lipoprotein_DolP"/>
</dbReference>
<dbReference type="Gene3D" id="3.30.1340.30">
    <property type="match status" value="1"/>
</dbReference>
<dbReference type="PANTHER" id="PTHR34606:SF15">
    <property type="entry name" value="BON DOMAIN-CONTAINING PROTEIN"/>
    <property type="match status" value="1"/>
</dbReference>
<evidence type="ECO:0000313" key="3">
    <source>
        <dbReference type="EMBL" id="OHX14897.1"/>
    </source>
</evidence>
<dbReference type="InterPro" id="IPR007055">
    <property type="entry name" value="BON_dom"/>
</dbReference>
<sequence>MMKRFASQTLLLAALAFSGAFASYAYADGAVAVAAPTDAELASAVKQALDADSELKALDLKVSSSKGEVTIEGQMSDDQQMFKAGQIAEQVPGVKFVINKMEQKS</sequence>
<dbReference type="Pfam" id="PF04972">
    <property type="entry name" value="BON"/>
    <property type="match status" value="1"/>
</dbReference>
<evidence type="ECO:0000259" key="2">
    <source>
        <dbReference type="PROSITE" id="PS50914"/>
    </source>
</evidence>
<organism evidence="3 4">
    <name type="scientific">Chromobacterium sphagni</name>
    <dbReference type="NCBI Taxonomy" id="1903179"/>
    <lineage>
        <taxon>Bacteria</taxon>
        <taxon>Pseudomonadati</taxon>
        <taxon>Pseudomonadota</taxon>
        <taxon>Betaproteobacteria</taxon>
        <taxon>Neisseriales</taxon>
        <taxon>Chromobacteriaceae</taxon>
        <taxon>Chromobacterium</taxon>
    </lineage>
</organism>
<feature type="chain" id="PRO_5010356163" description="BON domain-containing protein" evidence="1">
    <location>
        <begin position="28"/>
        <end position="105"/>
    </location>
</feature>
<dbReference type="InterPro" id="IPR014004">
    <property type="entry name" value="Transpt-assoc_nodulatn_dom_bac"/>
</dbReference>
<accession>A0A1S1X658</accession>
<dbReference type="Proteomes" id="UP000180088">
    <property type="component" value="Unassembled WGS sequence"/>
</dbReference>
<keyword evidence="1" id="KW-0732">Signal</keyword>
<evidence type="ECO:0000313" key="4">
    <source>
        <dbReference type="Proteomes" id="UP000180088"/>
    </source>
</evidence>
<comment type="caution">
    <text evidence="3">The sequence shown here is derived from an EMBL/GenBank/DDBJ whole genome shotgun (WGS) entry which is preliminary data.</text>
</comment>
<feature type="domain" description="BON" evidence="2">
    <location>
        <begin position="37"/>
        <end position="105"/>
    </location>
</feature>
<gene>
    <name evidence="3" type="ORF">BI347_04915</name>
</gene>
<feature type="signal peptide" evidence="1">
    <location>
        <begin position="1"/>
        <end position="27"/>
    </location>
</feature>
<protein>
    <recommendedName>
        <fullName evidence="2">BON domain-containing protein</fullName>
    </recommendedName>
</protein>
<dbReference type="EMBL" id="MKCS01000001">
    <property type="protein sequence ID" value="OHX14897.1"/>
    <property type="molecule type" value="Genomic_DNA"/>
</dbReference>
<reference evidence="3 4" key="1">
    <citation type="submission" date="2016-09" db="EMBL/GenBank/DDBJ databases">
        <title>Chromobacterium muskegensis sp. nov., an insecticidal bacterium isolated from Sphagnum bogs.</title>
        <authorList>
            <person name="Sparks M.E."/>
            <person name="Blackburn M.B."/>
            <person name="Gundersen-Rindal D.E."/>
            <person name="Mitchell A."/>
            <person name="Farrar R."/>
            <person name="Kuhar D."/>
        </authorList>
    </citation>
    <scope>NUCLEOTIDE SEQUENCE [LARGE SCALE GENOMIC DNA]</scope>
    <source>
        <strain evidence="3 4">37-2</strain>
    </source>
</reference>
<dbReference type="AlphaFoldDB" id="A0A1S1X658"/>
<dbReference type="SMART" id="SM00749">
    <property type="entry name" value="BON"/>
    <property type="match status" value="1"/>
</dbReference>